<dbReference type="PANTHER" id="PTHR10799">
    <property type="entry name" value="SNF2/RAD54 HELICASE FAMILY"/>
    <property type="match status" value="1"/>
</dbReference>
<feature type="region of interest" description="Disordered" evidence="7">
    <location>
        <begin position="1144"/>
        <end position="1180"/>
    </location>
</feature>
<keyword evidence="4" id="KW-0378">Hydrolase</keyword>
<dbReference type="InterPro" id="IPR001650">
    <property type="entry name" value="Helicase_C-like"/>
</dbReference>
<evidence type="ECO:0008006" key="12">
    <source>
        <dbReference type="Google" id="ProtNLM"/>
    </source>
</evidence>
<dbReference type="CDD" id="cd18793">
    <property type="entry name" value="SF2_C_SNF"/>
    <property type="match status" value="1"/>
</dbReference>
<dbReference type="GO" id="GO:0005524">
    <property type="term" value="F:ATP binding"/>
    <property type="evidence" value="ECO:0007669"/>
    <property type="project" value="InterPro"/>
</dbReference>
<dbReference type="Gene3D" id="3.40.50.300">
    <property type="entry name" value="P-loop containing nucleotide triphosphate hydrolases"/>
    <property type="match status" value="1"/>
</dbReference>
<dbReference type="CDD" id="cd17919">
    <property type="entry name" value="DEXHc_Snf"/>
    <property type="match status" value="1"/>
</dbReference>
<dbReference type="InterPro" id="IPR038718">
    <property type="entry name" value="SNF2-like_sf"/>
</dbReference>
<dbReference type="InterPro" id="IPR019787">
    <property type="entry name" value="Znf_PHD-finger"/>
</dbReference>
<dbReference type="Pfam" id="PF00271">
    <property type="entry name" value="Helicase_C"/>
    <property type="match status" value="1"/>
</dbReference>
<dbReference type="InterPro" id="IPR027417">
    <property type="entry name" value="P-loop_NTPase"/>
</dbReference>
<dbReference type="PROSITE" id="PS51194">
    <property type="entry name" value="HELICASE_CTER"/>
    <property type="match status" value="1"/>
</dbReference>
<feature type="domain" description="Helicase ATP-binding" evidence="8">
    <location>
        <begin position="265"/>
        <end position="471"/>
    </location>
</feature>
<feature type="compositionally biased region" description="Basic and acidic residues" evidence="7">
    <location>
        <begin position="1251"/>
        <end position="1260"/>
    </location>
</feature>
<dbReference type="SUPFAM" id="SSF52540">
    <property type="entry name" value="P-loop containing nucleoside triphosphate hydrolases"/>
    <property type="match status" value="2"/>
</dbReference>
<keyword evidence="6" id="KW-0067">ATP-binding</keyword>
<dbReference type="GO" id="GO:0016787">
    <property type="term" value="F:hydrolase activity"/>
    <property type="evidence" value="ECO:0007669"/>
    <property type="project" value="UniProtKB-KW"/>
</dbReference>
<dbReference type="InterPro" id="IPR013083">
    <property type="entry name" value="Znf_RING/FYVE/PHD"/>
</dbReference>
<feature type="compositionally biased region" description="Polar residues" evidence="7">
    <location>
        <begin position="1166"/>
        <end position="1179"/>
    </location>
</feature>
<keyword evidence="11" id="KW-1185">Reference proteome</keyword>
<dbReference type="OrthoDB" id="448448at2759"/>
<dbReference type="SMART" id="SM00249">
    <property type="entry name" value="PHD"/>
    <property type="match status" value="1"/>
</dbReference>
<keyword evidence="3" id="KW-0863">Zinc-finger</keyword>
<keyword evidence="5" id="KW-0862">Zinc</keyword>
<proteinExistence type="predicted"/>
<evidence type="ECO:0000259" key="8">
    <source>
        <dbReference type="PROSITE" id="PS51192"/>
    </source>
</evidence>
<name>A0A6A5UNH7_9PLEO</name>
<dbReference type="Gene3D" id="3.30.40.10">
    <property type="entry name" value="Zinc/RING finger domain, C3HC4 (zinc finger)"/>
    <property type="match status" value="1"/>
</dbReference>
<dbReference type="InterPro" id="IPR014001">
    <property type="entry name" value="Helicase_ATP-bd"/>
</dbReference>
<dbReference type="Pfam" id="PF00176">
    <property type="entry name" value="SNF2-rel_dom"/>
    <property type="match status" value="1"/>
</dbReference>
<gene>
    <name evidence="10" type="ORF">BU23DRAFT_546162</name>
</gene>
<feature type="compositionally biased region" description="Acidic residues" evidence="7">
    <location>
        <begin position="96"/>
        <end position="108"/>
    </location>
</feature>
<dbReference type="FunFam" id="3.40.50.10810:FF:000114">
    <property type="entry name" value="DNA repair protein rad8"/>
    <property type="match status" value="1"/>
</dbReference>
<feature type="region of interest" description="Disordered" evidence="7">
    <location>
        <begin position="1192"/>
        <end position="1260"/>
    </location>
</feature>
<evidence type="ECO:0000256" key="6">
    <source>
        <dbReference type="ARBA" id="ARBA00022840"/>
    </source>
</evidence>
<dbReference type="SMART" id="SM00487">
    <property type="entry name" value="DEXDc"/>
    <property type="match status" value="1"/>
</dbReference>
<dbReference type="CDD" id="cd15566">
    <property type="entry name" value="PHD3_NSD"/>
    <property type="match status" value="1"/>
</dbReference>
<evidence type="ECO:0000256" key="2">
    <source>
        <dbReference type="ARBA" id="ARBA00022741"/>
    </source>
</evidence>
<feature type="region of interest" description="Disordered" evidence="7">
    <location>
        <begin position="360"/>
        <end position="383"/>
    </location>
</feature>
<dbReference type="PROSITE" id="PS51192">
    <property type="entry name" value="HELICASE_ATP_BIND_1"/>
    <property type="match status" value="1"/>
</dbReference>
<dbReference type="Gene3D" id="3.40.50.10810">
    <property type="entry name" value="Tandem AAA-ATPase domain"/>
    <property type="match status" value="1"/>
</dbReference>
<dbReference type="InterPro" id="IPR001965">
    <property type="entry name" value="Znf_PHD"/>
</dbReference>
<dbReference type="InterPro" id="IPR049730">
    <property type="entry name" value="SNF2/RAD54-like_C"/>
</dbReference>
<organism evidence="10 11">
    <name type="scientific">Bimuria novae-zelandiae CBS 107.79</name>
    <dbReference type="NCBI Taxonomy" id="1447943"/>
    <lineage>
        <taxon>Eukaryota</taxon>
        <taxon>Fungi</taxon>
        <taxon>Dikarya</taxon>
        <taxon>Ascomycota</taxon>
        <taxon>Pezizomycotina</taxon>
        <taxon>Dothideomycetes</taxon>
        <taxon>Pleosporomycetidae</taxon>
        <taxon>Pleosporales</taxon>
        <taxon>Massarineae</taxon>
        <taxon>Didymosphaeriaceae</taxon>
        <taxon>Bimuria</taxon>
    </lineage>
</organism>
<feature type="compositionally biased region" description="Polar residues" evidence="7">
    <location>
        <begin position="1195"/>
        <end position="1204"/>
    </location>
</feature>
<feature type="compositionally biased region" description="Basic and acidic residues" evidence="7">
    <location>
        <begin position="138"/>
        <end position="149"/>
    </location>
</feature>
<evidence type="ECO:0000259" key="9">
    <source>
        <dbReference type="PROSITE" id="PS51194"/>
    </source>
</evidence>
<feature type="compositionally biased region" description="Low complexity" evidence="7">
    <location>
        <begin position="71"/>
        <end position="95"/>
    </location>
</feature>
<protein>
    <recommendedName>
        <fullName evidence="12">ISWI chromatin-remodeling complex ATPase ISW2</fullName>
    </recommendedName>
</protein>
<dbReference type="GO" id="GO:0008270">
    <property type="term" value="F:zinc ion binding"/>
    <property type="evidence" value="ECO:0007669"/>
    <property type="project" value="UniProtKB-KW"/>
</dbReference>
<dbReference type="AlphaFoldDB" id="A0A6A5UNH7"/>
<sequence length="1260" mass="141901">MPPTTPQSGGLLEGLLAQFGSQQSATSAHRALKAKRESSLAENQNCLVAEAPETPPVKLQVQPGRQQSKLTPTPISLPNTTTTSSSFSTSYTSEDSLGDTEESDDTSEGDASGINPAPCPRRIRRSHAHVQLEGLIMENRRANRDDAPRRSARKKNNILASDTVYYPPTPPSKRKSAAPSPRKLDTARKRLRGEIAQKTQAKANGFLVANKDLFLPLLPKNNYVSKLVENGQPASVVQYKRLSEQPEGVTATMKAYQLDGLSFLAYLHNNGFSGILSDEMGLGKTLQTLSLFQYLEEQDRKMGLVSEESRPYLVICPLSVLNSWVSEAQKWVPELRVLRYHGTSNERDRLKRVAQGLEDQYGNETSQARDRKASKKAGLQTSKLPTESASDSYKIIVTTYDTFKAEKNWFKHSFLWRYVVLDEGHMIKSNVSQISTALKRVSSEYRLILTGTPVQNDLVELWSLLAWLFPDVFTDHTRALFKESFDLTRGRANQQTMNDARRLLELIMLRRMKDSPGVDLGLPPKEEVLLYVPLTPMQKFWYTRLLTHVDDAMLDDLFADGKKKELAALEEEKHEEENLGQMQELEAKQNDAPSDNQEKWEETVDIMRQAIKKEQSAGVSGTAWRKLMNLVMQLRKCCSHPYLIPGSRPDPYYVGQHIIRASGKFILLEKLLKRSIFDRGKKVLIFSGFTETLDCCESMLELISNFGQDFNYLRLDGSVGRARRNLGMRLFNDKKSVYKIMLLSTRAGGLGINLTTAEDVVFLDEDWNPQVTLQAEARAHRIGQTKPVTIYKLCTQGTVEEQMMGRIRKKLYLSTKITESMRTMYGERVAENGATSLVGGDAPELNTSQLKSLVRRGAQTLSHPGIDVTEMLSWDLDTMLQKCRDKPSDPHQSVDASGGEVDEEKWLSVMERVETAVFEGKRYQRKLGSKALESATHESNIIETPRKRKQMTTMVDGLEVSTESLNCGQWEAVPTLAGKDPRLADAVRAKRHEYSHEEHCLACFDGPDVGHMVECKSCPRAFHFDCLDEEFQGKVRGFSGFYCPQHTCCECGKNTTDAGGLMYRCRWCPRGFCEDCIEWGKEELIGENLPEFEMMHQPSAETGFYIKCPDCVDSIAEDEEKREWIEGMEKSYAEQHEEWFKQQEEVQQHIEEEQDAAQESRRLNPELSNSTTAQGTTPSVPLLNSVLAGERGSTPALTENSAANDESGLVTPRAQQSHQTVSKKRMTDVDPFSESHDSPKRARLGDNSWTVEHDSSTEDI</sequence>
<feature type="domain" description="Helicase C-terminal" evidence="9">
    <location>
        <begin position="667"/>
        <end position="829"/>
    </location>
</feature>
<evidence type="ECO:0000313" key="11">
    <source>
        <dbReference type="Proteomes" id="UP000800036"/>
    </source>
</evidence>
<feature type="region of interest" description="Disordered" evidence="7">
    <location>
        <begin position="571"/>
        <end position="597"/>
    </location>
</feature>
<accession>A0A6A5UNH7</accession>
<evidence type="ECO:0000256" key="1">
    <source>
        <dbReference type="ARBA" id="ARBA00022723"/>
    </source>
</evidence>
<feature type="compositionally biased region" description="Basic and acidic residues" evidence="7">
    <location>
        <begin position="1225"/>
        <end position="1244"/>
    </location>
</feature>
<evidence type="ECO:0000313" key="10">
    <source>
        <dbReference type="EMBL" id="KAF1965362.1"/>
    </source>
</evidence>
<evidence type="ECO:0000256" key="5">
    <source>
        <dbReference type="ARBA" id="ARBA00022833"/>
    </source>
</evidence>
<dbReference type="EMBL" id="ML976764">
    <property type="protein sequence ID" value="KAF1965362.1"/>
    <property type="molecule type" value="Genomic_DNA"/>
</dbReference>
<evidence type="ECO:0000256" key="7">
    <source>
        <dbReference type="SAM" id="MobiDB-lite"/>
    </source>
</evidence>
<evidence type="ECO:0000256" key="3">
    <source>
        <dbReference type="ARBA" id="ARBA00022771"/>
    </source>
</evidence>
<dbReference type="InterPro" id="IPR011011">
    <property type="entry name" value="Znf_FYVE_PHD"/>
</dbReference>
<dbReference type="SUPFAM" id="SSF57903">
    <property type="entry name" value="FYVE/PHD zinc finger"/>
    <property type="match status" value="1"/>
</dbReference>
<keyword evidence="1" id="KW-0479">Metal-binding</keyword>
<dbReference type="SMART" id="SM00490">
    <property type="entry name" value="HELICc"/>
    <property type="match status" value="1"/>
</dbReference>
<evidence type="ECO:0000256" key="4">
    <source>
        <dbReference type="ARBA" id="ARBA00022801"/>
    </source>
</evidence>
<keyword evidence="2" id="KW-0547">Nucleotide-binding</keyword>
<dbReference type="Proteomes" id="UP000800036">
    <property type="component" value="Unassembled WGS sequence"/>
</dbReference>
<feature type="region of interest" description="Disordered" evidence="7">
    <location>
        <begin position="27"/>
        <end position="183"/>
    </location>
</feature>
<reference evidence="10" key="1">
    <citation type="journal article" date="2020" name="Stud. Mycol.">
        <title>101 Dothideomycetes genomes: a test case for predicting lifestyles and emergence of pathogens.</title>
        <authorList>
            <person name="Haridas S."/>
            <person name="Albert R."/>
            <person name="Binder M."/>
            <person name="Bloem J."/>
            <person name="Labutti K."/>
            <person name="Salamov A."/>
            <person name="Andreopoulos B."/>
            <person name="Baker S."/>
            <person name="Barry K."/>
            <person name="Bills G."/>
            <person name="Bluhm B."/>
            <person name="Cannon C."/>
            <person name="Castanera R."/>
            <person name="Culley D."/>
            <person name="Daum C."/>
            <person name="Ezra D."/>
            <person name="Gonzalez J."/>
            <person name="Henrissat B."/>
            <person name="Kuo A."/>
            <person name="Liang C."/>
            <person name="Lipzen A."/>
            <person name="Lutzoni F."/>
            <person name="Magnuson J."/>
            <person name="Mondo S."/>
            <person name="Nolan M."/>
            <person name="Ohm R."/>
            <person name="Pangilinan J."/>
            <person name="Park H.-J."/>
            <person name="Ramirez L."/>
            <person name="Alfaro M."/>
            <person name="Sun H."/>
            <person name="Tritt A."/>
            <person name="Yoshinaga Y."/>
            <person name="Zwiers L.-H."/>
            <person name="Turgeon B."/>
            <person name="Goodwin S."/>
            <person name="Spatafora J."/>
            <person name="Crous P."/>
            <person name="Grigoriev I."/>
        </authorList>
    </citation>
    <scope>NUCLEOTIDE SEQUENCE</scope>
    <source>
        <strain evidence="10">CBS 107.79</strain>
    </source>
</reference>
<dbReference type="Pfam" id="PF00628">
    <property type="entry name" value="PHD"/>
    <property type="match status" value="1"/>
</dbReference>
<dbReference type="InterPro" id="IPR000330">
    <property type="entry name" value="SNF2_N"/>
</dbReference>